<evidence type="ECO:0000256" key="1">
    <source>
        <dbReference type="SAM" id="MobiDB-lite"/>
    </source>
</evidence>
<evidence type="ECO:0000313" key="2">
    <source>
        <dbReference type="EMBL" id="TNN29875.1"/>
    </source>
</evidence>
<accession>A0A4Z2EM84</accession>
<keyword evidence="3" id="KW-1185">Reference proteome</keyword>
<reference evidence="2 3" key="1">
    <citation type="submission" date="2019-03" db="EMBL/GenBank/DDBJ databases">
        <title>First draft genome of Liparis tanakae, snailfish: a comprehensive survey of snailfish specific genes.</title>
        <authorList>
            <person name="Kim W."/>
            <person name="Song I."/>
            <person name="Jeong J.-H."/>
            <person name="Kim D."/>
            <person name="Kim S."/>
            <person name="Ryu S."/>
            <person name="Song J.Y."/>
            <person name="Lee S.K."/>
        </authorList>
    </citation>
    <scope>NUCLEOTIDE SEQUENCE [LARGE SCALE GENOMIC DNA]</scope>
    <source>
        <tissue evidence="2">Muscle</tissue>
    </source>
</reference>
<organism evidence="2 3">
    <name type="scientific">Liparis tanakae</name>
    <name type="common">Tanaka's snailfish</name>
    <dbReference type="NCBI Taxonomy" id="230148"/>
    <lineage>
        <taxon>Eukaryota</taxon>
        <taxon>Metazoa</taxon>
        <taxon>Chordata</taxon>
        <taxon>Craniata</taxon>
        <taxon>Vertebrata</taxon>
        <taxon>Euteleostomi</taxon>
        <taxon>Actinopterygii</taxon>
        <taxon>Neopterygii</taxon>
        <taxon>Teleostei</taxon>
        <taxon>Neoteleostei</taxon>
        <taxon>Acanthomorphata</taxon>
        <taxon>Eupercaria</taxon>
        <taxon>Perciformes</taxon>
        <taxon>Cottioidei</taxon>
        <taxon>Cottales</taxon>
        <taxon>Liparidae</taxon>
        <taxon>Liparis</taxon>
    </lineage>
</organism>
<sequence>MDTGRRSGGRLEVEEQPANRGGVSGQKPLAPRLNTEVAPEPLPDILASADTDDDEEEEGEGAERGDDEELGRGGRRRARRPEGCGRMSFAQKFSLASLFYDSRGLEDGHSTPPRDGKRDTPPQSHRVPVPGAKQPPTDNQIGADPSSPSSSSSSSSSGLQGALLSEAAGRQLASPRRR</sequence>
<dbReference type="Proteomes" id="UP000314294">
    <property type="component" value="Unassembled WGS sequence"/>
</dbReference>
<feature type="compositionally biased region" description="Basic and acidic residues" evidence="1">
    <location>
        <begin position="103"/>
        <end position="120"/>
    </location>
</feature>
<proteinExistence type="predicted"/>
<evidence type="ECO:0000313" key="3">
    <source>
        <dbReference type="Proteomes" id="UP000314294"/>
    </source>
</evidence>
<feature type="compositionally biased region" description="Low complexity" evidence="1">
    <location>
        <begin position="145"/>
        <end position="157"/>
    </location>
</feature>
<comment type="caution">
    <text evidence="2">The sequence shown here is derived from an EMBL/GenBank/DDBJ whole genome shotgun (WGS) entry which is preliminary data.</text>
</comment>
<feature type="region of interest" description="Disordered" evidence="1">
    <location>
        <begin position="103"/>
        <end position="178"/>
    </location>
</feature>
<feature type="region of interest" description="Disordered" evidence="1">
    <location>
        <begin position="1"/>
        <end position="88"/>
    </location>
</feature>
<dbReference type="EMBL" id="SRLO01005091">
    <property type="protein sequence ID" value="TNN29875.1"/>
    <property type="molecule type" value="Genomic_DNA"/>
</dbReference>
<name>A0A4Z2EM84_9TELE</name>
<feature type="compositionally biased region" description="Acidic residues" evidence="1">
    <location>
        <begin position="50"/>
        <end position="69"/>
    </location>
</feature>
<dbReference type="AlphaFoldDB" id="A0A4Z2EM84"/>
<gene>
    <name evidence="2" type="ORF">EYF80_059975</name>
</gene>
<protein>
    <submittedName>
        <fullName evidence="2">Uncharacterized protein</fullName>
    </submittedName>
</protein>